<dbReference type="PROSITE" id="PS00216">
    <property type="entry name" value="SUGAR_TRANSPORT_1"/>
    <property type="match status" value="1"/>
</dbReference>
<gene>
    <name evidence="11" type="ORF">BJX63DRAFT_276231</name>
</gene>
<evidence type="ECO:0000256" key="8">
    <source>
        <dbReference type="SAM" id="MobiDB-lite"/>
    </source>
</evidence>
<evidence type="ECO:0000256" key="6">
    <source>
        <dbReference type="ARBA" id="ARBA00023136"/>
    </source>
</evidence>
<dbReference type="InterPro" id="IPR003663">
    <property type="entry name" value="Sugar/inositol_transpt"/>
</dbReference>
<reference evidence="11 12" key="1">
    <citation type="submission" date="2024-07" db="EMBL/GenBank/DDBJ databases">
        <title>Section-level genome sequencing and comparative genomics of Aspergillus sections Usti and Cavernicolus.</title>
        <authorList>
            <consortium name="Lawrence Berkeley National Laboratory"/>
            <person name="Nybo J.L."/>
            <person name="Vesth T.C."/>
            <person name="Theobald S."/>
            <person name="Frisvad J.C."/>
            <person name="Larsen T.O."/>
            <person name="Kjaerboelling I."/>
            <person name="Rothschild-Mancinelli K."/>
            <person name="Lyhne E.K."/>
            <person name="Kogle M.E."/>
            <person name="Barry K."/>
            <person name="Clum A."/>
            <person name="Na H."/>
            <person name="Ledsgaard L."/>
            <person name="Lin J."/>
            <person name="Lipzen A."/>
            <person name="Kuo A."/>
            <person name="Riley R."/>
            <person name="Mondo S."/>
            <person name="Labutti K."/>
            <person name="Haridas S."/>
            <person name="Pangalinan J."/>
            <person name="Salamov A.A."/>
            <person name="Simmons B.A."/>
            <person name="Magnuson J.K."/>
            <person name="Chen J."/>
            <person name="Drula E."/>
            <person name="Henrissat B."/>
            <person name="Wiebenga A."/>
            <person name="Lubbers R.J."/>
            <person name="Gomes A.C."/>
            <person name="Makela M.R."/>
            <person name="Stajich J."/>
            <person name="Grigoriev I.V."/>
            <person name="Mortensen U.H."/>
            <person name="De Vries R.P."/>
            <person name="Baker S.E."/>
            <person name="Andersen M.R."/>
        </authorList>
    </citation>
    <scope>NUCLEOTIDE SEQUENCE [LARGE SCALE GENOMIC DNA]</scope>
    <source>
        <strain evidence="11 12">CBS 588.65</strain>
    </source>
</reference>
<feature type="transmembrane region" description="Helical" evidence="9">
    <location>
        <begin position="149"/>
        <end position="170"/>
    </location>
</feature>
<sequence length="501" mass="55401">MSFERKHLSRWVPADHRVLMPLLLAATIVNSATLGYDSSVMNGLLILPSYSEYFHLTTATEGLNNAAMWMGGILGAFLMQPVPDYFGRRRAIYIAAAVTVIGIILQAAAQNIGMFVVARIIVGIGSAISNGAAPTLLGELLPPRRRARVLGLFFSCYYVGSLLSSIVNYGSQNIESTWSWRLPSLLQFIPSLLSVIIVPFVPESPRWLIAQGRSDEALEVLVLMQGKNKTDLQKGDEQLREIKDTIVREAEEYPRNPWVEIVSTKANRKRLVILCTFGSMINMFGNFIISFYLTKILSQAGITDTVTQTQVQVIINCWSFAIAIFGSFMLDLLGRRKQMFIGVGGMVATLLMIGGLIKRFGSSTDTSGIYGTIAVIFLFQGFYAFSVSPMTSLYPTEVSPFKLRTTGIAIFRMLDAGFGLLASFAMAYAMADLEWKFYFINAAWDFVFLVIAYFTFVETKGLKLEEINAKFEGTEVISAITPDSESQSSSKGDVVDKAREV</sequence>
<keyword evidence="3 7" id="KW-0813">Transport</keyword>
<dbReference type="SUPFAM" id="SSF103473">
    <property type="entry name" value="MFS general substrate transporter"/>
    <property type="match status" value="1"/>
</dbReference>
<evidence type="ECO:0000259" key="10">
    <source>
        <dbReference type="PROSITE" id="PS50850"/>
    </source>
</evidence>
<dbReference type="EMBL" id="JBFXLT010000058">
    <property type="protein sequence ID" value="KAL2811406.1"/>
    <property type="molecule type" value="Genomic_DNA"/>
</dbReference>
<organism evidence="11 12">
    <name type="scientific">Aspergillus granulosus</name>
    <dbReference type="NCBI Taxonomy" id="176169"/>
    <lineage>
        <taxon>Eukaryota</taxon>
        <taxon>Fungi</taxon>
        <taxon>Dikarya</taxon>
        <taxon>Ascomycota</taxon>
        <taxon>Pezizomycotina</taxon>
        <taxon>Eurotiomycetes</taxon>
        <taxon>Eurotiomycetidae</taxon>
        <taxon>Eurotiales</taxon>
        <taxon>Aspergillaceae</taxon>
        <taxon>Aspergillus</taxon>
        <taxon>Aspergillus subgen. Nidulantes</taxon>
    </lineage>
</organism>
<comment type="caution">
    <text evidence="11">The sequence shown here is derived from an EMBL/GenBank/DDBJ whole genome shotgun (WGS) entry which is preliminary data.</text>
</comment>
<dbReference type="PANTHER" id="PTHR48022:SF31">
    <property type="entry name" value="HEXOSE TRANSPORTER"/>
    <property type="match status" value="1"/>
</dbReference>
<feature type="transmembrane region" description="Helical" evidence="9">
    <location>
        <begin position="313"/>
        <end position="333"/>
    </location>
</feature>
<evidence type="ECO:0000256" key="1">
    <source>
        <dbReference type="ARBA" id="ARBA00004141"/>
    </source>
</evidence>
<dbReference type="InterPro" id="IPR050360">
    <property type="entry name" value="MFS_Sugar_Transporters"/>
</dbReference>
<feature type="transmembrane region" description="Helical" evidence="9">
    <location>
        <begin position="62"/>
        <end position="79"/>
    </location>
</feature>
<dbReference type="PANTHER" id="PTHR48022">
    <property type="entry name" value="PLASTIDIC GLUCOSE TRANSPORTER 4"/>
    <property type="match status" value="1"/>
</dbReference>
<keyword evidence="5 9" id="KW-1133">Transmembrane helix</keyword>
<dbReference type="PRINTS" id="PR00171">
    <property type="entry name" value="SUGRTRNSPORT"/>
</dbReference>
<keyword evidence="12" id="KW-1185">Reference proteome</keyword>
<dbReference type="InterPro" id="IPR036259">
    <property type="entry name" value="MFS_trans_sf"/>
</dbReference>
<evidence type="ECO:0000313" key="11">
    <source>
        <dbReference type="EMBL" id="KAL2811406.1"/>
    </source>
</evidence>
<dbReference type="PROSITE" id="PS50850">
    <property type="entry name" value="MFS"/>
    <property type="match status" value="1"/>
</dbReference>
<evidence type="ECO:0000256" key="4">
    <source>
        <dbReference type="ARBA" id="ARBA00022692"/>
    </source>
</evidence>
<evidence type="ECO:0000256" key="9">
    <source>
        <dbReference type="SAM" id="Phobius"/>
    </source>
</evidence>
<dbReference type="InterPro" id="IPR005828">
    <property type="entry name" value="MFS_sugar_transport-like"/>
</dbReference>
<protein>
    <submittedName>
        <fullName evidence="11">General substrate transporter</fullName>
    </submittedName>
</protein>
<dbReference type="InterPro" id="IPR005829">
    <property type="entry name" value="Sugar_transporter_CS"/>
</dbReference>
<name>A0ABR4H7J7_9EURO</name>
<feature type="domain" description="Major facilitator superfamily (MFS) profile" evidence="10">
    <location>
        <begin position="23"/>
        <end position="460"/>
    </location>
</feature>
<dbReference type="NCBIfam" id="TIGR00879">
    <property type="entry name" value="SP"/>
    <property type="match status" value="1"/>
</dbReference>
<feature type="transmembrane region" description="Helical" evidence="9">
    <location>
        <begin position="409"/>
        <end position="431"/>
    </location>
</feature>
<comment type="subcellular location">
    <subcellularLocation>
        <location evidence="1">Membrane</location>
        <topology evidence="1">Multi-pass membrane protein</topology>
    </subcellularLocation>
</comment>
<feature type="compositionally biased region" description="Polar residues" evidence="8">
    <location>
        <begin position="481"/>
        <end position="491"/>
    </location>
</feature>
<feature type="transmembrane region" description="Helical" evidence="9">
    <location>
        <begin position="115"/>
        <end position="137"/>
    </location>
</feature>
<proteinExistence type="inferred from homology"/>
<dbReference type="InterPro" id="IPR020846">
    <property type="entry name" value="MFS_dom"/>
</dbReference>
<keyword evidence="6 9" id="KW-0472">Membrane</keyword>
<feature type="transmembrane region" description="Helical" evidence="9">
    <location>
        <begin position="340"/>
        <end position="357"/>
    </location>
</feature>
<dbReference type="Gene3D" id="1.20.1250.20">
    <property type="entry name" value="MFS general substrate transporter like domains"/>
    <property type="match status" value="1"/>
</dbReference>
<feature type="transmembrane region" description="Helical" evidence="9">
    <location>
        <begin position="271"/>
        <end position="293"/>
    </location>
</feature>
<feature type="transmembrane region" description="Helical" evidence="9">
    <location>
        <begin position="91"/>
        <end position="109"/>
    </location>
</feature>
<dbReference type="Pfam" id="PF00083">
    <property type="entry name" value="Sugar_tr"/>
    <property type="match status" value="1"/>
</dbReference>
<evidence type="ECO:0000313" key="12">
    <source>
        <dbReference type="Proteomes" id="UP001610334"/>
    </source>
</evidence>
<comment type="similarity">
    <text evidence="2 7">Belongs to the major facilitator superfamily. Sugar transporter (TC 2.A.1.1) family.</text>
</comment>
<evidence type="ECO:0000256" key="3">
    <source>
        <dbReference type="ARBA" id="ARBA00022448"/>
    </source>
</evidence>
<accession>A0ABR4H7J7</accession>
<feature type="transmembrane region" description="Helical" evidence="9">
    <location>
        <begin position="369"/>
        <end position="388"/>
    </location>
</feature>
<evidence type="ECO:0000256" key="5">
    <source>
        <dbReference type="ARBA" id="ARBA00022989"/>
    </source>
</evidence>
<feature type="region of interest" description="Disordered" evidence="8">
    <location>
        <begin position="481"/>
        <end position="501"/>
    </location>
</feature>
<evidence type="ECO:0000256" key="7">
    <source>
        <dbReference type="RuleBase" id="RU003346"/>
    </source>
</evidence>
<evidence type="ECO:0000256" key="2">
    <source>
        <dbReference type="ARBA" id="ARBA00010992"/>
    </source>
</evidence>
<feature type="transmembrane region" description="Helical" evidence="9">
    <location>
        <begin position="437"/>
        <end position="456"/>
    </location>
</feature>
<feature type="transmembrane region" description="Helical" evidence="9">
    <location>
        <begin position="182"/>
        <end position="201"/>
    </location>
</feature>
<keyword evidence="4 9" id="KW-0812">Transmembrane</keyword>
<dbReference type="Proteomes" id="UP001610334">
    <property type="component" value="Unassembled WGS sequence"/>
</dbReference>